<evidence type="ECO:0000256" key="2">
    <source>
        <dbReference type="ARBA" id="ARBA00022475"/>
    </source>
</evidence>
<keyword evidence="9" id="KW-1185">Reference proteome</keyword>
<evidence type="ECO:0000256" key="5">
    <source>
        <dbReference type="ARBA" id="ARBA00023136"/>
    </source>
</evidence>
<dbReference type="InterPro" id="IPR019494">
    <property type="entry name" value="FIST_C"/>
</dbReference>
<evidence type="ECO:0000256" key="4">
    <source>
        <dbReference type="ARBA" id="ARBA00022989"/>
    </source>
</evidence>
<feature type="domain" description="FIST" evidence="6">
    <location>
        <begin position="30"/>
        <end position="233"/>
    </location>
</feature>
<dbReference type="STRING" id="575540.Isop_1496"/>
<evidence type="ECO:0000256" key="3">
    <source>
        <dbReference type="ARBA" id="ARBA00022692"/>
    </source>
</evidence>
<dbReference type="AlphaFoldDB" id="E8QYU4"/>
<keyword evidence="5" id="KW-0472">Membrane</keyword>
<keyword evidence="2" id="KW-1003">Cell membrane</keyword>
<accession>E8QYU4</accession>
<dbReference type="EMBL" id="CP002353">
    <property type="protein sequence ID" value="ADV62081.1"/>
    <property type="molecule type" value="Genomic_DNA"/>
</dbReference>
<sequence length="401" mass="43116">MRCVATLVEGDPSSPETISDRILKEWDSFQGDLAFLAATPPLTAALGDLTRRLLNRGVVRNVIGVTAESVAGVAREVEGLPALTAWAIQLPEGSRCDTFRLTSSEAPLGDWVDSVRIDPAPVSRVSLTEKDKNKLVILLADPFSFAADEWFSRLEEEKIGLRVIGGMASGANRPGGNRLVIDGAVVQQGAVGVALSGPFVAETVVSQGCRPIGRHFVVTKVDRNILHELGRRPVIEVLREQLETLSDAETAKLRNGGLHIGRVINEYQERFERGDFLIRNVIGIAEEQSLAISDLPRVGQTVQFQLRDAQTADEDLTDLLGRPELKGTKGALMFTCNGRGTRLFDQPHHDAQALANAVGPIPAAGFFAMGEFGPVGGRNFIHGFTASFALFKSAPHPAGAS</sequence>
<name>E8QYU4_ISOPI</name>
<comment type="subcellular location">
    <subcellularLocation>
        <location evidence="1">Cell membrane</location>
        <topology evidence="1">Multi-pass membrane protein</topology>
    </subcellularLocation>
</comment>
<dbReference type="OrthoDB" id="9770435at2"/>
<dbReference type="SMART" id="SM00897">
    <property type="entry name" value="FIST"/>
    <property type="match status" value="1"/>
</dbReference>
<evidence type="ECO:0000256" key="1">
    <source>
        <dbReference type="ARBA" id="ARBA00004651"/>
    </source>
</evidence>
<protein>
    <recommendedName>
        <fullName evidence="10">FIST C domain-containing protein</fullName>
    </recommendedName>
</protein>
<dbReference type="PANTHER" id="PTHR14939">
    <property type="entry name" value="F-BOX ONLY PROTEIN 22"/>
    <property type="match status" value="1"/>
</dbReference>
<dbReference type="SMART" id="SM01204">
    <property type="entry name" value="FIST_C"/>
    <property type="match status" value="1"/>
</dbReference>
<evidence type="ECO:0008006" key="10">
    <source>
        <dbReference type="Google" id="ProtNLM"/>
    </source>
</evidence>
<reference evidence="8 9" key="2">
    <citation type="journal article" date="2011" name="Stand. Genomic Sci.">
        <title>Complete genome sequence of Isosphaera pallida type strain (IS1B).</title>
        <authorList>
            <consortium name="US DOE Joint Genome Institute (JGI-PGF)"/>
            <person name="Goker M."/>
            <person name="Cleland D."/>
            <person name="Saunders E."/>
            <person name="Lapidus A."/>
            <person name="Nolan M."/>
            <person name="Lucas S."/>
            <person name="Hammon N."/>
            <person name="Deshpande S."/>
            <person name="Cheng J.F."/>
            <person name="Tapia R."/>
            <person name="Han C."/>
            <person name="Goodwin L."/>
            <person name="Pitluck S."/>
            <person name="Liolios K."/>
            <person name="Pagani I."/>
            <person name="Ivanova N."/>
            <person name="Mavromatis K."/>
            <person name="Pati A."/>
            <person name="Chen A."/>
            <person name="Palaniappan K."/>
            <person name="Land M."/>
            <person name="Hauser L."/>
            <person name="Chang Y.J."/>
            <person name="Jeffries C.D."/>
            <person name="Detter J.C."/>
            <person name="Beck B."/>
            <person name="Woyke T."/>
            <person name="Bristow J."/>
            <person name="Eisen J.A."/>
            <person name="Markowitz V."/>
            <person name="Hugenholtz P."/>
            <person name="Kyrpides N.C."/>
            <person name="Klenk H.P."/>
        </authorList>
    </citation>
    <scope>NUCLEOTIDE SEQUENCE [LARGE SCALE GENOMIC DNA]</scope>
    <source>
        <strain evidence="9">ATCC 43644 / DSM 9630 / IS1B</strain>
    </source>
</reference>
<dbReference type="InterPro" id="IPR013702">
    <property type="entry name" value="FIST_domain_N"/>
</dbReference>
<dbReference type="Proteomes" id="UP000008631">
    <property type="component" value="Chromosome"/>
</dbReference>
<dbReference type="InterPro" id="IPR016741">
    <property type="entry name" value="UCP018953"/>
</dbReference>
<dbReference type="eggNOG" id="COG4398">
    <property type="taxonomic scope" value="Bacteria"/>
</dbReference>
<dbReference type="Pfam" id="PF10442">
    <property type="entry name" value="FIST_C"/>
    <property type="match status" value="1"/>
</dbReference>
<feature type="domain" description="FIST C-domain" evidence="7">
    <location>
        <begin position="234"/>
        <end position="375"/>
    </location>
</feature>
<proteinExistence type="predicted"/>
<dbReference type="GO" id="GO:0005886">
    <property type="term" value="C:plasma membrane"/>
    <property type="evidence" value="ECO:0007669"/>
    <property type="project" value="UniProtKB-SubCell"/>
</dbReference>
<evidence type="ECO:0000259" key="6">
    <source>
        <dbReference type="SMART" id="SM00897"/>
    </source>
</evidence>
<dbReference type="RefSeq" id="WP_013564369.1">
    <property type="nucleotide sequence ID" value="NC_014962.1"/>
</dbReference>
<dbReference type="PANTHER" id="PTHR14939:SF5">
    <property type="entry name" value="F-BOX ONLY PROTEIN 22"/>
    <property type="match status" value="1"/>
</dbReference>
<evidence type="ECO:0000313" key="9">
    <source>
        <dbReference type="Proteomes" id="UP000008631"/>
    </source>
</evidence>
<gene>
    <name evidence="8" type="ordered locus">Isop_1496</name>
</gene>
<dbReference type="Pfam" id="PF08495">
    <property type="entry name" value="FIST"/>
    <property type="match status" value="1"/>
</dbReference>
<organism evidence="8 9">
    <name type="scientific">Isosphaera pallida (strain ATCC 43644 / DSM 9630 / IS1B)</name>
    <dbReference type="NCBI Taxonomy" id="575540"/>
    <lineage>
        <taxon>Bacteria</taxon>
        <taxon>Pseudomonadati</taxon>
        <taxon>Planctomycetota</taxon>
        <taxon>Planctomycetia</taxon>
        <taxon>Isosphaerales</taxon>
        <taxon>Isosphaeraceae</taxon>
        <taxon>Isosphaera</taxon>
    </lineage>
</organism>
<dbReference type="KEGG" id="ipa:Isop_1496"/>
<dbReference type="HOGENOM" id="CLU_055814_0_0_0"/>
<evidence type="ECO:0000259" key="7">
    <source>
        <dbReference type="SMART" id="SM01204"/>
    </source>
</evidence>
<dbReference type="PIRSF" id="PIRSF018953">
    <property type="entry name" value="UCP018953"/>
    <property type="match status" value="1"/>
</dbReference>
<reference key="1">
    <citation type="submission" date="2010-11" db="EMBL/GenBank/DDBJ databases">
        <title>The complete sequence of chromosome of Isophaera pallida ATCC 43644.</title>
        <authorList>
            <consortium name="US DOE Joint Genome Institute (JGI-PGF)"/>
            <person name="Lucas S."/>
            <person name="Copeland A."/>
            <person name="Lapidus A."/>
            <person name="Bruce D."/>
            <person name="Goodwin L."/>
            <person name="Pitluck S."/>
            <person name="Kyrpides N."/>
            <person name="Mavromatis K."/>
            <person name="Pagani I."/>
            <person name="Ivanova N."/>
            <person name="Saunders E."/>
            <person name="Brettin T."/>
            <person name="Detter J.C."/>
            <person name="Han C."/>
            <person name="Tapia R."/>
            <person name="Land M."/>
            <person name="Hauser L."/>
            <person name="Markowitz V."/>
            <person name="Cheng J.-F."/>
            <person name="Hugenholtz P."/>
            <person name="Woyke T."/>
            <person name="Wu D."/>
            <person name="Eisen J.A."/>
        </authorList>
    </citation>
    <scope>NUCLEOTIDE SEQUENCE</scope>
    <source>
        <strain>ATCC 43644</strain>
    </source>
</reference>
<keyword evidence="3" id="KW-0812">Transmembrane</keyword>
<keyword evidence="4" id="KW-1133">Transmembrane helix</keyword>
<evidence type="ECO:0000313" key="8">
    <source>
        <dbReference type="EMBL" id="ADV62081.1"/>
    </source>
</evidence>
<dbReference type="InParanoid" id="E8QYU4"/>